<dbReference type="GO" id="GO:0006338">
    <property type="term" value="P:chromatin remodeling"/>
    <property type="evidence" value="ECO:0007669"/>
    <property type="project" value="UniProtKB-ARBA"/>
</dbReference>
<keyword evidence="4" id="KW-1185">Reference proteome</keyword>
<dbReference type="STRING" id="441959.B8MNT5"/>
<dbReference type="EMBL" id="EQ962658">
    <property type="protein sequence ID" value="EED14174.1"/>
    <property type="molecule type" value="Genomic_DNA"/>
</dbReference>
<comment type="subunit">
    <text evidence="1">Component of the NuA4 histone acetyltransferase complex.</text>
</comment>
<dbReference type="InterPro" id="IPR000953">
    <property type="entry name" value="Chromo/chromo_shadow_dom"/>
</dbReference>
<feature type="domain" description="Chromo" evidence="2">
    <location>
        <begin position="33"/>
        <end position="91"/>
    </location>
</feature>
<dbReference type="CDD" id="cd00024">
    <property type="entry name" value="CD_CSD"/>
    <property type="match status" value="1"/>
</dbReference>
<organism evidence="3 4">
    <name type="scientific">Talaromyces stipitatus (strain ATCC 10500 / CBS 375.48 / QM 6759 / NRRL 1006)</name>
    <name type="common">Penicillium stipitatum</name>
    <dbReference type="NCBI Taxonomy" id="441959"/>
    <lineage>
        <taxon>Eukaryota</taxon>
        <taxon>Fungi</taxon>
        <taxon>Dikarya</taxon>
        <taxon>Ascomycota</taxon>
        <taxon>Pezizomycotina</taxon>
        <taxon>Eurotiomycetes</taxon>
        <taxon>Eurotiomycetidae</taxon>
        <taxon>Eurotiales</taxon>
        <taxon>Trichocomaceae</taxon>
        <taxon>Talaromyces</taxon>
        <taxon>Talaromyces sect. Talaromyces</taxon>
    </lineage>
</organism>
<evidence type="ECO:0000313" key="3">
    <source>
        <dbReference type="EMBL" id="EED14174.1"/>
    </source>
</evidence>
<protein>
    <recommendedName>
        <fullName evidence="2">Chromo domain-containing protein</fullName>
    </recommendedName>
</protein>
<dbReference type="VEuPathDB" id="FungiDB:TSTA_103930"/>
<reference evidence="4" key="1">
    <citation type="journal article" date="2015" name="Genome Announc.">
        <title>Genome sequence of the AIDS-associated pathogen Penicillium marneffei (ATCC18224) and its near taxonomic relative Talaromyces stipitatus (ATCC10500).</title>
        <authorList>
            <person name="Nierman W.C."/>
            <person name="Fedorova-Abrams N.D."/>
            <person name="Andrianopoulos A."/>
        </authorList>
    </citation>
    <scope>NUCLEOTIDE SEQUENCE [LARGE SCALE GENOMIC DNA]</scope>
    <source>
        <strain evidence="4">ATCC 10500 / CBS 375.48 / QM 6759 / NRRL 1006</strain>
    </source>
</reference>
<dbReference type="RefSeq" id="XP_002486412.1">
    <property type="nucleotide sequence ID" value="XM_002486367.1"/>
</dbReference>
<dbReference type="OMA" id="PNPRWYL"/>
<dbReference type="Proteomes" id="UP000001745">
    <property type="component" value="Unassembled WGS sequence"/>
</dbReference>
<evidence type="ECO:0000313" key="4">
    <source>
        <dbReference type="Proteomes" id="UP000001745"/>
    </source>
</evidence>
<dbReference type="InterPro" id="IPR016197">
    <property type="entry name" value="Chromo-like_dom_sf"/>
</dbReference>
<proteinExistence type="predicted"/>
<dbReference type="Gene3D" id="2.40.50.40">
    <property type="match status" value="1"/>
</dbReference>
<dbReference type="HOGENOM" id="CLU_000384_6_3_1"/>
<dbReference type="AlphaFoldDB" id="B8MNT5"/>
<dbReference type="InParanoid" id="B8MNT5"/>
<dbReference type="SUPFAM" id="SSF54160">
    <property type="entry name" value="Chromo domain-like"/>
    <property type="match status" value="1"/>
</dbReference>
<dbReference type="PROSITE" id="PS50013">
    <property type="entry name" value="CHROMO_2"/>
    <property type="match status" value="1"/>
</dbReference>
<dbReference type="eggNOG" id="ENOG502SQY2">
    <property type="taxonomic scope" value="Eukaryota"/>
</dbReference>
<dbReference type="GeneID" id="8103165"/>
<sequence>MQIYDVFTLEKLRCVSSTKPLRGQILERAKPVEINKKILDSKMRWNKLHYQVKWLGYDPNPRWYLAANFKNAPRQLKSFHNRYPEKPGPPVNLQRWIEAAERDEFVNDDRKDNAIEELEPSA</sequence>
<evidence type="ECO:0000256" key="1">
    <source>
        <dbReference type="ARBA" id="ARBA00011353"/>
    </source>
</evidence>
<name>B8MNT5_TALSN</name>
<accession>B8MNT5</accession>
<dbReference type="PhylomeDB" id="B8MNT5"/>
<gene>
    <name evidence="3" type="ORF">TSTA_103930</name>
</gene>
<evidence type="ECO:0000259" key="2">
    <source>
        <dbReference type="PROSITE" id="PS50013"/>
    </source>
</evidence>
<dbReference type="OrthoDB" id="4364638at2759"/>